<evidence type="ECO:0000256" key="2">
    <source>
        <dbReference type="ARBA" id="ARBA00022448"/>
    </source>
</evidence>
<dbReference type="STRING" id="1318466.BN85400220"/>
<dbReference type="Pfam" id="PF01554">
    <property type="entry name" value="MatE"/>
    <property type="match status" value="2"/>
</dbReference>
<evidence type="ECO:0000256" key="4">
    <source>
        <dbReference type="ARBA" id="ARBA00022692"/>
    </source>
</evidence>
<dbReference type="EMBL" id="FO681347">
    <property type="protein sequence ID" value="CCV63599.1"/>
    <property type="molecule type" value="Genomic_DNA"/>
</dbReference>
<dbReference type="RefSeq" id="WP_026653882.1">
    <property type="nucleotide sequence ID" value="NC_022538.1"/>
</dbReference>
<dbReference type="PANTHER" id="PTHR43549:SF3">
    <property type="entry name" value="MULTIDRUG RESISTANCE PROTEIN YPNP-RELATED"/>
    <property type="match status" value="1"/>
</dbReference>
<dbReference type="PIRSF" id="PIRSF006603">
    <property type="entry name" value="DinF"/>
    <property type="match status" value="1"/>
</dbReference>
<feature type="transmembrane region" description="Helical" evidence="7">
    <location>
        <begin position="314"/>
        <end position="335"/>
    </location>
</feature>
<evidence type="ECO:0000256" key="3">
    <source>
        <dbReference type="ARBA" id="ARBA00022475"/>
    </source>
</evidence>
<dbReference type="GO" id="GO:0005886">
    <property type="term" value="C:plasma membrane"/>
    <property type="evidence" value="ECO:0007669"/>
    <property type="project" value="UniProtKB-SubCell"/>
</dbReference>
<evidence type="ECO:0000256" key="5">
    <source>
        <dbReference type="ARBA" id="ARBA00022989"/>
    </source>
</evidence>
<keyword evidence="5 7" id="KW-1133">Transmembrane helix</keyword>
<feature type="transmembrane region" description="Helical" evidence="7">
    <location>
        <begin position="355"/>
        <end position="375"/>
    </location>
</feature>
<dbReference type="HOGENOM" id="CLU_012893_5_0_14"/>
<dbReference type="AlphaFoldDB" id="U4KJJ0"/>
<feature type="transmembrane region" description="Helical" evidence="7">
    <location>
        <begin position="238"/>
        <end position="262"/>
    </location>
</feature>
<feature type="transmembrane region" description="Helical" evidence="7">
    <location>
        <begin position="387"/>
        <end position="407"/>
    </location>
</feature>
<feature type="transmembrane region" description="Helical" evidence="7">
    <location>
        <begin position="12"/>
        <end position="28"/>
    </location>
</feature>
<feature type="transmembrane region" description="Helical" evidence="7">
    <location>
        <begin position="192"/>
        <end position="213"/>
    </location>
</feature>
<dbReference type="GO" id="GO:0015297">
    <property type="term" value="F:antiporter activity"/>
    <property type="evidence" value="ECO:0007669"/>
    <property type="project" value="InterPro"/>
</dbReference>
<dbReference type="PANTHER" id="PTHR43549">
    <property type="entry name" value="MULTIDRUG RESISTANCE PROTEIN YPNP-RELATED"/>
    <property type="match status" value="1"/>
</dbReference>
<keyword evidence="9" id="KW-1185">Reference proteome</keyword>
<evidence type="ECO:0000256" key="6">
    <source>
        <dbReference type="ARBA" id="ARBA00023136"/>
    </source>
</evidence>
<reference evidence="8 9" key="1">
    <citation type="journal article" date="2013" name="J. Mol. Microbiol. Biotechnol.">
        <title>Analysis of the Complete Genomes of Acholeplasma brassicae , A. palmae and A. laidlawii and Their Comparison to the Obligate Parasites from ' Candidatus Phytoplasma'.</title>
        <authorList>
            <person name="Kube M."/>
            <person name="Siewert C."/>
            <person name="Migdoll A.M."/>
            <person name="Duduk B."/>
            <person name="Holz S."/>
            <person name="Rabus R."/>
            <person name="Seemuller E."/>
            <person name="Mitrovic J."/>
            <person name="Muller I."/>
            <person name="Buttner C."/>
            <person name="Reinhardt R."/>
        </authorList>
    </citation>
    <scope>NUCLEOTIDE SEQUENCE [LARGE SCALE GENOMIC DNA]</scope>
    <source>
        <strain evidence="8 9">J233</strain>
    </source>
</reference>
<dbReference type="CDD" id="cd13138">
    <property type="entry name" value="MATE_yoeA_like"/>
    <property type="match status" value="1"/>
</dbReference>
<feature type="transmembrane region" description="Helical" evidence="7">
    <location>
        <begin position="282"/>
        <end position="302"/>
    </location>
</feature>
<feature type="transmembrane region" description="Helical" evidence="7">
    <location>
        <begin position="93"/>
        <end position="113"/>
    </location>
</feature>
<dbReference type="KEGG" id="apal:BN85400220"/>
<dbReference type="GO" id="GO:0042910">
    <property type="term" value="F:xenobiotic transmembrane transporter activity"/>
    <property type="evidence" value="ECO:0007669"/>
    <property type="project" value="InterPro"/>
</dbReference>
<proteinExistence type="predicted"/>
<keyword evidence="2" id="KW-0813">Transport</keyword>
<dbReference type="InterPro" id="IPR048279">
    <property type="entry name" value="MdtK-like"/>
</dbReference>
<accession>U4KJJ0</accession>
<comment type="subcellular location">
    <subcellularLocation>
        <location evidence="1">Cell membrane</location>
        <topology evidence="1">Multi-pass membrane protein</topology>
    </subcellularLocation>
</comment>
<evidence type="ECO:0000313" key="9">
    <source>
        <dbReference type="Proteomes" id="UP000032740"/>
    </source>
</evidence>
<name>U4KJJ0_ALTPJ</name>
<feature type="transmembrane region" description="Helical" evidence="7">
    <location>
        <begin position="48"/>
        <end position="73"/>
    </location>
</feature>
<keyword evidence="4 7" id="KW-0812">Transmembrane</keyword>
<dbReference type="InterPro" id="IPR002528">
    <property type="entry name" value="MATE_fam"/>
</dbReference>
<dbReference type="NCBIfam" id="TIGR00797">
    <property type="entry name" value="matE"/>
    <property type="match status" value="1"/>
</dbReference>
<gene>
    <name evidence="8" type="primary">norM</name>
    <name evidence="8" type="ORF">BN85400220</name>
</gene>
<dbReference type="OrthoDB" id="9776324at2"/>
<dbReference type="InterPro" id="IPR052031">
    <property type="entry name" value="Membrane_Transporter-Flippase"/>
</dbReference>
<organism evidence="8 9">
    <name type="scientific">Alteracholeplasma palmae (strain ATCC 49389 / J233)</name>
    <name type="common">Acholeplasma palmae</name>
    <dbReference type="NCBI Taxonomy" id="1318466"/>
    <lineage>
        <taxon>Bacteria</taxon>
        <taxon>Bacillati</taxon>
        <taxon>Mycoplasmatota</taxon>
        <taxon>Mollicutes</taxon>
        <taxon>Acholeplasmatales</taxon>
        <taxon>Acholeplasmataceae</taxon>
        <taxon>Acholeplasma</taxon>
    </lineage>
</organism>
<sequence length="450" mass="49557">MKDVNFLKGNILKLLFIFMLPVVISNLINQLYSLMDTIVIGQFLGKRALAAVGTTGPIVFLVIGFAQGIATGLGLKVTQSIGKKDISQVKQSIAISFLIGITLSIVLTILGIVTAPYLLNFMKVPDYLYHDSYTYILVVYAGITSTVFSILLVSILQGFGNSRFPLIVMILTSIFNVILDVVLIGVLKLPVFVSGLTNVLAQTASFILCYIYLNKKYKEYKILKSDFVVDQKKIKKHLVMGLPMAFQFSITAIGVMVVQSFLNPLGENAISGFSIGSKIETLVVQPMVALGVAVSTFAAQNFGAKQYTRIRKGINLSLVILLGTTFIATIFSTVFSQPLIRMFISNPTEEVITYATKYLTTISWYYIILNILFVYRMTLQAIGEQVIPTLGGVMELIGRISAAYLLIPSLGYYGISLASPIAWICAVCILVPRMYHYLHKKNKELIVLAV</sequence>
<feature type="transmembrane region" description="Helical" evidence="7">
    <location>
        <begin position="413"/>
        <end position="431"/>
    </location>
</feature>
<evidence type="ECO:0000256" key="1">
    <source>
        <dbReference type="ARBA" id="ARBA00004651"/>
    </source>
</evidence>
<feature type="transmembrane region" description="Helical" evidence="7">
    <location>
        <begin position="166"/>
        <end position="186"/>
    </location>
</feature>
<keyword evidence="3" id="KW-1003">Cell membrane</keyword>
<feature type="transmembrane region" description="Helical" evidence="7">
    <location>
        <begin position="133"/>
        <end position="154"/>
    </location>
</feature>
<keyword evidence="6 7" id="KW-0472">Membrane</keyword>
<dbReference type="Proteomes" id="UP000032740">
    <property type="component" value="Chromosome"/>
</dbReference>
<evidence type="ECO:0000256" key="7">
    <source>
        <dbReference type="SAM" id="Phobius"/>
    </source>
</evidence>
<protein>
    <submittedName>
        <fullName evidence="8">Putative Na+-driven multidrug efflux pump</fullName>
    </submittedName>
</protein>
<evidence type="ECO:0000313" key="8">
    <source>
        <dbReference type="EMBL" id="CCV63599.1"/>
    </source>
</evidence>